<keyword evidence="9" id="KW-1185">Reference proteome</keyword>
<dbReference type="STRING" id="6265.A0A0B2VZN4"/>
<evidence type="ECO:0000256" key="1">
    <source>
        <dbReference type="ARBA" id="ARBA00004370"/>
    </source>
</evidence>
<evidence type="ECO:0000256" key="4">
    <source>
        <dbReference type="ARBA" id="ARBA00022989"/>
    </source>
</evidence>
<evidence type="ECO:0000256" key="3">
    <source>
        <dbReference type="ARBA" id="ARBA00022692"/>
    </source>
</evidence>
<protein>
    <submittedName>
        <fullName evidence="8">Lysine histidine transporter-like 4</fullName>
    </submittedName>
</protein>
<accession>A0A0B2VZN4</accession>
<sequence>MMTKESSRSSEKYALRVEFEQFGKPNGLNWFTTTLFIVADMAGGGVVAMPIAMLQSGGIAGAIIIAILCVAFCYTAHLLSENWTIMCERWSVYKEHCRKPYPEMAYRAMGSNARSFCSSTLNVMLFGVSVVYLLLSSHIINDFVSSIIGHSIGFCYTLLVVAVILWPITLLKSPQDFWWAIVVAMLTTLFSVILILVGTSIDYSICNAASYTPPFHIKSLLLSLGTFMFGYGGHAVFPTIQHDMKNPKHFTQSAIVAFCIVTAMYAPISMLGYATYGDSLEESIINSIQTEWIQRGANLFIAMHCILTLTIVINPLNQEVEQLFDVPHHFGWHRFILRTTVMMAVVFTAESVPKFGPILNVIGGTTVALTSAILPTLYNLYLKASTIDPTTKKYKRPTIIEVIERTPKLRLIINFFVIVLAIVFGIATTHTAIVEMASTHFTMPCYLAYFGNPAHNLAAESPKENRAMQILVDEDNIVEKWYIQAPLLLILLEVLTICVIRSILAYMGIVKYRHKRDECYKAPILDSSYFAGGPTYLERKKRHHETNHIINAELDRWRSQEFLWNKGREHYNEQNLTYCQQD</sequence>
<keyword evidence="4 6" id="KW-1133">Transmembrane helix</keyword>
<feature type="transmembrane region" description="Helical" evidence="6">
    <location>
        <begin position="335"/>
        <end position="352"/>
    </location>
</feature>
<feature type="transmembrane region" description="Helical" evidence="6">
    <location>
        <begin position="177"/>
        <end position="201"/>
    </location>
</feature>
<evidence type="ECO:0000259" key="7">
    <source>
        <dbReference type="Pfam" id="PF01490"/>
    </source>
</evidence>
<dbReference type="OrthoDB" id="655540at2759"/>
<feature type="transmembrane region" description="Helical" evidence="6">
    <location>
        <begin position="253"/>
        <end position="276"/>
    </location>
</feature>
<dbReference type="OMA" id="FHEEQYE"/>
<proteinExistence type="predicted"/>
<dbReference type="FunFam" id="1.20.1740.10:FF:000052">
    <property type="entry name" value="Lysine histidine transporter-like 3"/>
    <property type="match status" value="1"/>
</dbReference>
<keyword evidence="2" id="KW-0813">Transport</keyword>
<feature type="transmembrane region" description="Helical" evidence="6">
    <location>
        <begin position="411"/>
        <end position="433"/>
    </location>
</feature>
<comment type="caution">
    <text evidence="8">The sequence shown here is derived from an EMBL/GenBank/DDBJ whole genome shotgun (WGS) entry which is preliminary data.</text>
</comment>
<feature type="transmembrane region" description="Helical" evidence="6">
    <location>
        <begin position="221"/>
        <end position="241"/>
    </location>
</feature>
<keyword evidence="5 6" id="KW-0472">Membrane</keyword>
<evidence type="ECO:0000256" key="6">
    <source>
        <dbReference type="SAM" id="Phobius"/>
    </source>
</evidence>
<dbReference type="EMBL" id="JPKZ01000622">
    <property type="protein sequence ID" value="KHN86435.1"/>
    <property type="molecule type" value="Genomic_DNA"/>
</dbReference>
<feature type="domain" description="Amino acid transporter transmembrane" evidence="7">
    <location>
        <begin position="28"/>
        <end position="399"/>
    </location>
</feature>
<evidence type="ECO:0000313" key="9">
    <source>
        <dbReference type="Proteomes" id="UP000031036"/>
    </source>
</evidence>
<comment type="subcellular location">
    <subcellularLocation>
        <location evidence="1">Membrane</location>
    </subcellularLocation>
</comment>
<dbReference type="GO" id="GO:0016020">
    <property type="term" value="C:membrane"/>
    <property type="evidence" value="ECO:0007669"/>
    <property type="project" value="UniProtKB-SubCell"/>
</dbReference>
<dbReference type="PANTHER" id="PTHR48017">
    <property type="entry name" value="OS05G0424000 PROTEIN-RELATED"/>
    <property type="match status" value="1"/>
</dbReference>
<dbReference type="Proteomes" id="UP000031036">
    <property type="component" value="Unassembled WGS sequence"/>
</dbReference>
<feature type="transmembrane region" description="Helical" evidence="6">
    <location>
        <begin position="59"/>
        <end position="79"/>
    </location>
</feature>
<organism evidence="8 9">
    <name type="scientific">Toxocara canis</name>
    <name type="common">Canine roundworm</name>
    <dbReference type="NCBI Taxonomy" id="6265"/>
    <lineage>
        <taxon>Eukaryota</taxon>
        <taxon>Metazoa</taxon>
        <taxon>Ecdysozoa</taxon>
        <taxon>Nematoda</taxon>
        <taxon>Chromadorea</taxon>
        <taxon>Rhabditida</taxon>
        <taxon>Spirurina</taxon>
        <taxon>Ascaridomorpha</taxon>
        <taxon>Ascaridoidea</taxon>
        <taxon>Toxocaridae</taxon>
        <taxon>Toxocara</taxon>
    </lineage>
</organism>
<dbReference type="Gene3D" id="1.20.1740.10">
    <property type="entry name" value="Amino acid/polyamine transporter I"/>
    <property type="match status" value="1"/>
</dbReference>
<feature type="transmembrane region" description="Helical" evidence="6">
    <location>
        <begin position="116"/>
        <end position="135"/>
    </location>
</feature>
<feature type="transmembrane region" description="Helical" evidence="6">
    <location>
        <begin position="481"/>
        <end position="506"/>
    </location>
</feature>
<dbReference type="Pfam" id="PF01490">
    <property type="entry name" value="Aa_trans"/>
    <property type="match status" value="1"/>
</dbReference>
<feature type="transmembrane region" description="Helical" evidence="6">
    <location>
        <begin position="358"/>
        <end position="382"/>
    </location>
</feature>
<evidence type="ECO:0000256" key="2">
    <source>
        <dbReference type="ARBA" id="ARBA00022448"/>
    </source>
</evidence>
<keyword evidence="3 6" id="KW-0812">Transmembrane</keyword>
<feature type="transmembrane region" description="Helical" evidence="6">
    <location>
        <begin position="30"/>
        <end position="53"/>
    </location>
</feature>
<dbReference type="InterPro" id="IPR013057">
    <property type="entry name" value="AA_transpt_TM"/>
</dbReference>
<gene>
    <name evidence="8" type="ORF">Tcan_18987</name>
</gene>
<feature type="transmembrane region" description="Helical" evidence="6">
    <location>
        <begin position="296"/>
        <end position="314"/>
    </location>
</feature>
<dbReference type="AlphaFoldDB" id="A0A0B2VZN4"/>
<evidence type="ECO:0000313" key="8">
    <source>
        <dbReference type="EMBL" id="KHN86435.1"/>
    </source>
</evidence>
<evidence type="ECO:0000256" key="5">
    <source>
        <dbReference type="ARBA" id="ARBA00023136"/>
    </source>
</evidence>
<name>A0A0B2VZN4_TOXCA</name>
<feature type="transmembrane region" description="Helical" evidence="6">
    <location>
        <begin position="147"/>
        <end position="170"/>
    </location>
</feature>
<reference evidence="8 9" key="1">
    <citation type="submission" date="2014-11" db="EMBL/GenBank/DDBJ databases">
        <title>Genetic blueprint of the zoonotic pathogen Toxocara canis.</title>
        <authorList>
            <person name="Zhu X.-Q."/>
            <person name="Korhonen P.K."/>
            <person name="Cai H."/>
            <person name="Young N.D."/>
            <person name="Nejsum P."/>
            <person name="von Samson-Himmelstjerna G."/>
            <person name="Boag P.R."/>
            <person name="Tan P."/>
            <person name="Li Q."/>
            <person name="Min J."/>
            <person name="Yang Y."/>
            <person name="Wang X."/>
            <person name="Fang X."/>
            <person name="Hall R.S."/>
            <person name="Hofmann A."/>
            <person name="Sternberg P.W."/>
            <person name="Jex A.R."/>
            <person name="Gasser R.B."/>
        </authorList>
    </citation>
    <scope>NUCLEOTIDE SEQUENCE [LARGE SCALE GENOMIC DNA]</scope>
    <source>
        <strain evidence="8">PN_DK_2014</strain>
    </source>
</reference>